<evidence type="ECO:0000313" key="4">
    <source>
        <dbReference type="Proteomes" id="UP001327560"/>
    </source>
</evidence>
<evidence type="ECO:0000256" key="1">
    <source>
        <dbReference type="SAM" id="MobiDB-lite"/>
    </source>
</evidence>
<dbReference type="Proteomes" id="UP001327560">
    <property type="component" value="Chromosome 4"/>
</dbReference>
<sequence>MFPLKATFPLLSTPIPKPKKPPDLSVHMDSNPIPMERSNSKDPGSSGKDVLIESAKEGTAMEEMKSFEIRSKMQKENVWGRSTPSTWAGLFKLKNNEEDWRSSPKILEKINQIQEKAKGKVLIAEKIKDKYQIVDLAAGFFAFKFSSEEDFWEVFSGGPWFLRGQGLSLIPWRDNFQPMQEKISIVPVWIQLPGLPLEFLNQNILPQLAAVIGRPVKIDEYTLSGERGRRKRRNFNPVNKNGDESKNAFMVLNNPTFESGLSKEESIQITQDAQNKGGIQVEAKGNAVDGIFHKSTSKVAEMEIDLESKKMKEIWKVKKKDEGKFKKGVDTSNVESGIVFTAKEREKNKGILMEENDSDEGLDVLSKKLSDSFSKIIEKVGGGVDYMEDDIDPEQSRIGVKTSQKARKMLKEVDTLINISIGYKQVKLKKRRFSKESIGISDEGDPGGLNNK</sequence>
<feature type="region of interest" description="Disordered" evidence="1">
    <location>
        <begin position="431"/>
        <end position="452"/>
    </location>
</feature>
<keyword evidence="4" id="KW-1185">Reference proteome</keyword>
<feature type="region of interest" description="Disordered" evidence="1">
    <location>
        <begin position="11"/>
        <end position="49"/>
    </location>
</feature>
<dbReference type="InterPro" id="IPR025558">
    <property type="entry name" value="DUF4283"/>
</dbReference>
<dbReference type="PANTHER" id="PTHR31286">
    <property type="entry name" value="GLYCINE-RICH CELL WALL STRUCTURAL PROTEIN 1.8-LIKE"/>
    <property type="match status" value="1"/>
</dbReference>
<dbReference type="AlphaFoldDB" id="A0AAQ3KDV4"/>
<organism evidence="3 4">
    <name type="scientific">Canna indica</name>
    <name type="common">Indian-shot</name>
    <dbReference type="NCBI Taxonomy" id="4628"/>
    <lineage>
        <taxon>Eukaryota</taxon>
        <taxon>Viridiplantae</taxon>
        <taxon>Streptophyta</taxon>
        <taxon>Embryophyta</taxon>
        <taxon>Tracheophyta</taxon>
        <taxon>Spermatophyta</taxon>
        <taxon>Magnoliopsida</taxon>
        <taxon>Liliopsida</taxon>
        <taxon>Zingiberales</taxon>
        <taxon>Cannaceae</taxon>
        <taxon>Canna</taxon>
    </lineage>
</organism>
<evidence type="ECO:0000259" key="2">
    <source>
        <dbReference type="Pfam" id="PF14111"/>
    </source>
</evidence>
<reference evidence="3 4" key="1">
    <citation type="submission" date="2023-10" db="EMBL/GenBank/DDBJ databases">
        <title>Chromosome-scale genome assembly provides insights into flower coloration mechanisms of Canna indica.</title>
        <authorList>
            <person name="Li C."/>
        </authorList>
    </citation>
    <scope>NUCLEOTIDE SEQUENCE [LARGE SCALE GENOMIC DNA]</scope>
    <source>
        <tissue evidence="3">Flower</tissue>
    </source>
</reference>
<evidence type="ECO:0000313" key="3">
    <source>
        <dbReference type="EMBL" id="WOL03911.1"/>
    </source>
</evidence>
<name>A0AAQ3KDV4_9LILI</name>
<dbReference type="InterPro" id="IPR040256">
    <property type="entry name" value="At4g02000-like"/>
</dbReference>
<dbReference type="PANTHER" id="PTHR31286:SF99">
    <property type="entry name" value="DUF4283 DOMAIN-CONTAINING PROTEIN"/>
    <property type="match status" value="1"/>
</dbReference>
<accession>A0AAQ3KDV4</accession>
<dbReference type="Pfam" id="PF14111">
    <property type="entry name" value="DUF4283"/>
    <property type="match status" value="1"/>
</dbReference>
<dbReference type="EMBL" id="CP136893">
    <property type="protein sequence ID" value="WOL03911.1"/>
    <property type="molecule type" value="Genomic_DNA"/>
</dbReference>
<protein>
    <recommendedName>
        <fullName evidence="2">DUF4283 domain-containing protein</fullName>
    </recommendedName>
</protein>
<feature type="domain" description="DUF4283" evidence="2">
    <location>
        <begin position="128"/>
        <end position="180"/>
    </location>
</feature>
<proteinExistence type="predicted"/>
<gene>
    <name evidence="3" type="ORF">Cni_G12631</name>
</gene>